<dbReference type="GO" id="GO:0003700">
    <property type="term" value="F:DNA-binding transcription factor activity"/>
    <property type="evidence" value="ECO:0007669"/>
    <property type="project" value="TreeGrafter"/>
</dbReference>
<evidence type="ECO:0000256" key="1">
    <source>
        <dbReference type="ARBA" id="ARBA00023125"/>
    </source>
</evidence>
<feature type="domain" description="HTH tetR-type" evidence="3">
    <location>
        <begin position="12"/>
        <end position="72"/>
    </location>
</feature>
<dbReference type="AlphaFoldDB" id="A0A3M2LMH6"/>
<name>A0A3M2LMH6_9ACTN</name>
<dbReference type="PANTHER" id="PTHR30055:SF146">
    <property type="entry name" value="HTH-TYPE TRANSCRIPTIONAL DUAL REGULATOR CECR"/>
    <property type="match status" value="1"/>
</dbReference>
<dbReference type="InterPro" id="IPR001647">
    <property type="entry name" value="HTH_TetR"/>
</dbReference>
<protein>
    <submittedName>
        <fullName evidence="4">TetR/AcrR family transcriptional regulator</fullName>
    </submittedName>
</protein>
<dbReference type="PANTHER" id="PTHR30055">
    <property type="entry name" value="HTH-TYPE TRANSCRIPTIONAL REGULATOR RUTR"/>
    <property type="match status" value="1"/>
</dbReference>
<dbReference type="Pfam" id="PF00440">
    <property type="entry name" value="TetR_N"/>
    <property type="match status" value="1"/>
</dbReference>
<proteinExistence type="predicted"/>
<accession>A0A3M2LMH6</accession>
<sequence>MNTDYVSVLDATTKQRQVLSAALRTFGRYGYRRTSMELIAQAAQVSRPALYQHFRNKQDVFRAMTAQMVDGLIDAAELARRSEGTVADRLEGVLSVKIEFVAGTVDAEFRSEILADAEKIAGDLVQSFKDRLHAVVSALLTESSVELDLVGAEFRADDVAHLLLDAVVGIVQEDAAPDVLDKRLRDLVHLTIRGLTSR</sequence>
<dbReference type="InterPro" id="IPR050109">
    <property type="entry name" value="HTH-type_TetR-like_transc_reg"/>
</dbReference>
<evidence type="ECO:0000313" key="4">
    <source>
        <dbReference type="EMBL" id="RMI38641.1"/>
    </source>
</evidence>
<feature type="DNA-binding region" description="H-T-H motif" evidence="2">
    <location>
        <begin position="35"/>
        <end position="54"/>
    </location>
</feature>
<reference evidence="4 5" key="1">
    <citation type="submission" date="2018-10" db="EMBL/GenBank/DDBJ databases">
        <title>Isolation, diversity and antifungal activity of actinobacteria from wheat.</title>
        <authorList>
            <person name="Han C."/>
        </authorList>
    </citation>
    <scope>NUCLEOTIDE SEQUENCE [LARGE SCALE GENOMIC DNA]</scope>
    <source>
        <strain evidence="4 5">NEAU-YY642</strain>
    </source>
</reference>
<comment type="caution">
    <text evidence="4">The sequence shown here is derived from an EMBL/GenBank/DDBJ whole genome shotgun (WGS) entry which is preliminary data.</text>
</comment>
<dbReference type="Proteomes" id="UP000278673">
    <property type="component" value="Unassembled WGS sequence"/>
</dbReference>
<gene>
    <name evidence="4" type="ORF">EBN88_16450</name>
</gene>
<dbReference type="InterPro" id="IPR009057">
    <property type="entry name" value="Homeodomain-like_sf"/>
</dbReference>
<keyword evidence="1 2" id="KW-0238">DNA-binding</keyword>
<dbReference type="InterPro" id="IPR023772">
    <property type="entry name" value="DNA-bd_HTH_TetR-type_CS"/>
</dbReference>
<dbReference type="SUPFAM" id="SSF46689">
    <property type="entry name" value="Homeodomain-like"/>
    <property type="match status" value="1"/>
</dbReference>
<evidence type="ECO:0000259" key="3">
    <source>
        <dbReference type="PROSITE" id="PS50977"/>
    </source>
</evidence>
<dbReference type="PROSITE" id="PS01081">
    <property type="entry name" value="HTH_TETR_1"/>
    <property type="match status" value="1"/>
</dbReference>
<dbReference type="EMBL" id="RFFJ01000087">
    <property type="protein sequence ID" value="RMI38641.1"/>
    <property type="molecule type" value="Genomic_DNA"/>
</dbReference>
<dbReference type="Gene3D" id="1.10.357.10">
    <property type="entry name" value="Tetracycline Repressor, domain 2"/>
    <property type="match status" value="1"/>
</dbReference>
<evidence type="ECO:0000313" key="5">
    <source>
        <dbReference type="Proteomes" id="UP000278673"/>
    </source>
</evidence>
<dbReference type="GO" id="GO:0000976">
    <property type="term" value="F:transcription cis-regulatory region binding"/>
    <property type="evidence" value="ECO:0007669"/>
    <property type="project" value="TreeGrafter"/>
</dbReference>
<keyword evidence="5" id="KW-1185">Reference proteome</keyword>
<evidence type="ECO:0000256" key="2">
    <source>
        <dbReference type="PROSITE-ProRule" id="PRU00335"/>
    </source>
</evidence>
<dbReference type="PRINTS" id="PR00455">
    <property type="entry name" value="HTHTETR"/>
</dbReference>
<organism evidence="4 5">
    <name type="scientific">Streptomyces triticirhizae</name>
    <dbReference type="NCBI Taxonomy" id="2483353"/>
    <lineage>
        <taxon>Bacteria</taxon>
        <taxon>Bacillati</taxon>
        <taxon>Actinomycetota</taxon>
        <taxon>Actinomycetes</taxon>
        <taxon>Kitasatosporales</taxon>
        <taxon>Streptomycetaceae</taxon>
        <taxon>Streptomyces</taxon>
    </lineage>
</organism>
<dbReference type="PROSITE" id="PS50977">
    <property type="entry name" value="HTH_TETR_2"/>
    <property type="match status" value="1"/>
</dbReference>